<feature type="compositionally biased region" description="Polar residues" evidence="2">
    <location>
        <begin position="229"/>
        <end position="239"/>
    </location>
</feature>
<feature type="region of interest" description="Disordered" evidence="2">
    <location>
        <begin position="140"/>
        <end position="288"/>
    </location>
</feature>
<evidence type="ECO:0000256" key="1">
    <source>
        <dbReference type="SAM" id="Coils"/>
    </source>
</evidence>
<organism evidence="3 4">
    <name type="scientific">Batillaria attramentaria</name>
    <dbReference type="NCBI Taxonomy" id="370345"/>
    <lineage>
        <taxon>Eukaryota</taxon>
        <taxon>Metazoa</taxon>
        <taxon>Spiralia</taxon>
        <taxon>Lophotrochozoa</taxon>
        <taxon>Mollusca</taxon>
        <taxon>Gastropoda</taxon>
        <taxon>Caenogastropoda</taxon>
        <taxon>Sorbeoconcha</taxon>
        <taxon>Cerithioidea</taxon>
        <taxon>Batillariidae</taxon>
        <taxon>Batillaria</taxon>
    </lineage>
</organism>
<keyword evidence="4" id="KW-1185">Reference proteome</keyword>
<dbReference type="EMBL" id="JACVVK020000254">
    <property type="protein sequence ID" value="KAK7481915.1"/>
    <property type="molecule type" value="Genomic_DNA"/>
</dbReference>
<gene>
    <name evidence="3" type="ORF">BaRGS_00026823</name>
</gene>
<name>A0ABD0K4U3_9CAEN</name>
<keyword evidence="1" id="KW-0175">Coiled coil</keyword>
<reference evidence="3 4" key="1">
    <citation type="journal article" date="2023" name="Sci. Data">
        <title>Genome assembly of the Korean intertidal mud-creeper Batillaria attramentaria.</title>
        <authorList>
            <person name="Patra A.K."/>
            <person name="Ho P.T."/>
            <person name="Jun S."/>
            <person name="Lee S.J."/>
            <person name="Kim Y."/>
            <person name="Won Y.J."/>
        </authorList>
    </citation>
    <scope>NUCLEOTIDE SEQUENCE [LARGE SCALE GENOMIC DNA]</scope>
    <source>
        <strain evidence="3">Wonlab-2016</strain>
    </source>
</reference>
<feature type="coiled-coil region" evidence="1">
    <location>
        <begin position="321"/>
        <end position="362"/>
    </location>
</feature>
<feature type="compositionally biased region" description="Low complexity" evidence="2">
    <location>
        <begin position="437"/>
        <end position="449"/>
    </location>
</feature>
<sequence length="495" mass="54323">MPATRPSTAKWGFTLEEIRGTRDPIQVHFAAGLHRVKTWRQVLYDKYVLSCLPYGLTSTWRDQDENHQPVTAPIQPPHPPELHSTIVQIWDDKDKVVTITAFYVGDGKIRAQGHCCEQWIEDEFDKLKEMVEDHIQSETKMPALPSPETDAGGPAPPTQTTTQQSGDNPLNSTITLAGEPVDDCGPLRDDLESESNEAGLILQERTPEDKHTASSTVNTDEPVKHDATSVLSDHISPTLTKDDDTDRNLTSPHEARERDASEVNPHSESPLGAEAGNSSNAISPGVPLSKHAPDQINCIAAKKTISSSLASLADSAALELMTTLQNQLVESKATIDALQTELRSVRAELTDVKEECAVLRQEHEKMTSIILDNEVKARNDVKASVTSIQEDMHATATTLANDFLALREKVDGLAKYKTSQVGKLQEIKKRVDNLANQTTTQQPTTTFLPKSPPSTSPDPPFSLPDTVSNHRSLLHPPQNPMSPPGRIQKSFIVLL</sequence>
<dbReference type="Proteomes" id="UP001519460">
    <property type="component" value="Unassembled WGS sequence"/>
</dbReference>
<evidence type="ECO:0000256" key="2">
    <source>
        <dbReference type="SAM" id="MobiDB-lite"/>
    </source>
</evidence>
<dbReference type="AlphaFoldDB" id="A0ABD0K4U3"/>
<evidence type="ECO:0000313" key="4">
    <source>
        <dbReference type="Proteomes" id="UP001519460"/>
    </source>
</evidence>
<feature type="compositionally biased region" description="Basic and acidic residues" evidence="2">
    <location>
        <begin position="240"/>
        <end position="261"/>
    </location>
</feature>
<protein>
    <submittedName>
        <fullName evidence="3">Uncharacterized protein</fullName>
    </submittedName>
</protein>
<accession>A0ABD0K4U3</accession>
<feature type="region of interest" description="Disordered" evidence="2">
    <location>
        <begin position="434"/>
        <end position="486"/>
    </location>
</feature>
<feature type="compositionally biased region" description="Polar residues" evidence="2">
    <location>
        <begin position="165"/>
        <end position="175"/>
    </location>
</feature>
<proteinExistence type="predicted"/>
<comment type="caution">
    <text evidence="3">The sequence shown here is derived from an EMBL/GenBank/DDBJ whole genome shotgun (WGS) entry which is preliminary data.</text>
</comment>
<feature type="compositionally biased region" description="Pro residues" evidence="2">
    <location>
        <begin position="450"/>
        <end position="462"/>
    </location>
</feature>
<evidence type="ECO:0000313" key="3">
    <source>
        <dbReference type="EMBL" id="KAK7481915.1"/>
    </source>
</evidence>